<comment type="caution">
    <text evidence="2">The sequence shown here is derived from an EMBL/GenBank/DDBJ whole genome shotgun (WGS) entry which is preliminary data.</text>
</comment>
<feature type="chain" id="PRO_5022706030" evidence="1">
    <location>
        <begin position="25"/>
        <end position="44"/>
    </location>
</feature>
<evidence type="ECO:0000256" key="1">
    <source>
        <dbReference type="SAM" id="SignalP"/>
    </source>
</evidence>
<dbReference type="EMBL" id="VSRR010049622">
    <property type="protein sequence ID" value="MPC78887.1"/>
    <property type="molecule type" value="Genomic_DNA"/>
</dbReference>
<evidence type="ECO:0000313" key="3">
    <source>
        <dbReference type="Proteomes" id="UP000324222"/>
    </source>
</evidence>
<keyword evidence="3" id="KW-1185">Reference proteome</keyword>
<gene>
    <name evidence="2" type="ORF">E2C01_073390</name>
</gene>
<dbReference type="AlphaFoldDB" id="A0A5B7IBJ6"/>
<feature type="signal peptide" evidence="1">
    <location>
        <begin position="1"/>
        <end position="24"/>
    </location>
</feature>
<sequence>MMERKHSKTCAALVLLLALILTLGGPNAAHGKGEYVVLVVFFMS</sequence>
<reference evidence="2 3" key="1">
    <citation type="submission" date="2019-05" db="EMBL/GenBank/DDBJ databases">
        <title>Another draft genome of Portunus trituberculatus and its Hox gene families provides insights of decapod evolution.</title>
        <authorList>
            <person name="Jeong J.-H."/>
            <person name="Song I."/>
            <person name="Kim S."/>
            <person name="Choi T."/>
            <person name="Kim D."/>
            <person name="Ryu S."/>
            <person name="Kim W."/>
        </authorList>
    </citation>
    <scope>NUCLEOTIDE SEQUENCE [LARGE SCALE GENOMIC DNA]</scope>
    <source>
        <tissue evidence="2">Muscle</tissue>
    </source>
</reference>
<dbReference type="Proteomes" id="UP000324222">
    <property type="component" value="Unassembled WGS sequence"/>
</dbReference>
<name>A0A5B7IBJ6_PORTR</name>
<proteinExistence type="predicted"/>
<accession>A0A5B7IBJ6</accession>
<keyword evidence="1" id="KW-0732">Signal</keyword>
<evidence type="ECO:0000313" key="2">
    <source>
        <dbReference type="EMBL" id="MPC78887.1"/>
    </source>
</evidence>
<protein>
    <submittedName>
        <fullName evidence="2">Uncharacterized protein</fullName>
    </submittedName>
</protein>
<organism evidence="2 3">
    <name type="scientific">Portunus trituberculatus</name>
    <name type="common">Swimming crab</name>
    <name type="synonym">Neptunus trituberculatus</name>
    <dbReference type="NCBI Taxonomy" id="210409"/>
    <lineage>
        <taxon>Eukaryota</taxon>
        <taxon>Metazoa</taxon>
        <taxon>Ecdysozoa</taxon>
        <taxon>Arthropoda</taxon>
        <taxon>Crustacea</taxon>
        <taxon>Multicrustacea</taxon>
        <taxon>Malacostraca</taxon>
        <taxon>Eumalacostraca</taxon>
        <taxon>Eucarida</taxon>
        <taxon>Decapoda</taxon>
        <taxon>Pleocyemata</taxon>
        <taxon>Brachyura</taxon>
        <taxon>Eubrachyura</taxon>
        <taxon>Portunoidea</taxon>
        <taxon>Portunidae</taxon>
        <taxon>Portuninae</taxon>
        <taxon>Portunus</taxon>
    </lineage>
</organism>